<name>A0A8X6N3G6_NEPPI</name>
<reference evidence="1" key="1">
    <citation type="submission" date="2020-08" db="EMBL/GenBank/DDBJ databases">
        <title>Multicomponent nature underlies the extraordinary mechanical properties of spider dragline silk.</title>
        <authorList>
            <person name="Kono N."/>
            <person name="Nakamura H."/>
            <person name="Mori M."/>
            <person name="Yoshida Y."/>
            <person name="Ohtoshi R."/>
            <person name="Malay A.D."/>
            <person name="Moran D.A.P."/>
            <person name="Tomita M."/>
            <person name="Numata K."/>
            <person name="Arakawa K."/>
        </authorList>
    </citation>
    <scope>NUCLEOTIDE SEQUENCE</scope>
</reference>
<dbReference type="Proteomes" id="UP000887013">
    <property type="component" value="Unassembled WGS sequence"/>
</dbReference>
<keyword evidence="2" id="KW-1185">Reference proteome</keyword>
<evidence type="ECO:0000313" key="2">
    <source>
        <dbReference type="Proteomes" id="UP000887013"/>
    </source>
</evidence>
<organism evidence="1 2">
    <name type="scientific">Nephila pilipes</name>
    <name type="common">Giant wood spider</name>
    <name type="synonym">Nephila maculata</name>
    <dbReference type="NCBI Taxonomy" id="299642"/>
    <lineage>
        <taxon>Eukaryota</taxon>
        <taxon>Metazoa</taxon>
        <taxon>Ecdysozoa</taxon>
        <taxon>Arthropoda</taxon>
        <taxon>Chelicerata</taxon>
        <taxon>Arachnida</taxon>
        <taxon>Araneae</taxon>
        <taxon>Araneomorphae</taxon>
        <taxon>Entelegynae</taxon>
        <taxon>Araneoidea</taxon>
        <taxon>Nephilidae</taxon>
        <taxon>Nephila</taxon>
    </lineage>
</organism>
<evidence type="ECO:0000313" key="1">
    <source>
        <dbReference type="EMBL" id="GFS91506.1"/>
    </source>
</evidence>
<dbReference type="AlphaFoldDB" id="A0A8X6N3G6"/>
<accession>A0A8X6N3G6</accession>
<comment type="caution">
    <text evidence="1">The sequence shown here is derived from an EMBL/GenBank/DDBJ whole genome shotgun (WGS) entry which is preliminary data.</text>
</comment>
<gene>
    <name evidence="1" type="primary">X975_00963</name>
    <name evidence="1" type="ORF">NPIL_573461</name>
</gene>
<protein>
    <submittedName>
        <fullName evidence="1">Uncharacterized protein</fullName>
    </submittedName>
</protein>
<proteinExistence type="predicted"/>
<sequence length="162" mass="18389">MRKLKSNSRKLVKLRMDAGLSNSDTVDEHQLKVLGLNWNPKKDELSPEKKGLVEPWKSLRNSKIYVSLTVENLFDPIDFISPFVLTVETINSIAYVATLIYTDEIRDDPSRCGIVICIKLASNHIIKILKRDPDLCSVCRSELVPYEEGLDYVKSASNPRVI</sequence>
<dbReference type="EMBL" id="BMAW01053527">
    <property type="protein sequence ID" value="GFS91506.1"/>
    <property type="molecule type" value="Genomic_DNA"/>
</dbReference>